<evidence type="ECO:0008006" key="5">
    <source>
        <dbReference type="Google" id="ProtNLM"/>
    </source>
</evidence>
<sequence>MIVIATSCAPSVTDTIVIGGSPDDAAAEPTPSFTSPVDADDAETSLDDDAASTAKMCVTSECPPLWGTCPNRYGQVSKYRCSTHLADDYANCGACGASCPNLPAELHMVEACVEGQCQATCSPQNFRDCNGIVDDGCEVDPQTDPDNCGGCGIKCDPGVRCIRGRCGCAPGTIDCNGQCKDTRSDDNNCGACGYSCADHEVDAGTYPDHMVWGCENSQCKVKCETGKYVYWADCNGTKADGCEINLFSDPANCATCGHACKPGEACFGTFDTAVQCRNPPGVCNPNETLCNGTCRNLDTDPDNCGSCGFSCPFPANYRWDSKDGKAACTGGRCSWECNPRFADCNGRMDDGCEVELDKDPHNCGACGASCDNGLGQPCVAGHCATIECDGGKGTVQ</sequence>
<feature type="region of interest" description="Disordered" evidence="2">
    <location>
        <begin position="19"/>
        <end position="44"/>
    </location>
</feature>
<accession>A0A0K1PN56</accession>
<organism evidence="3 4">
    <name type="scientific">Labilithrix luteola</name>
    <dbReference type="NCBI Taxonomy" id="1391654"/>
    <lineage>
        <taxon>Bacteria</taxon>
        <taxon>Pseudomonadati</taxon>
        <taxon>Myxococcota</taxon>
        <taxon>Polyangia</taxon>
        <taxon>Polyangiales</taxon>
        <taxon>Labilitrichaceae</taxon>
        <taxon>Labilithrix</taxon>
    </lineage>
</organism>
<dbReference type="EMBL" id="CP012333">
    <property type="protein sequence ID" value="AKU94821.1"/>
    <property type="molecule type" value="Genomic_DNA"/>
</dbReference>
<protein>
    <recommendedName>
        <fullName evidence="5">Tryptophan synthase alpha chain</fullName>
    </recommendedName>
</protein>
<dbReference type="PANTHER" id="PTHR33227">
    <property type="entry name" value="STIGMA-SPECIFIC STIG1-LIKE PROTEIN 3"/>
    <property type="match status" value="1"/>
</dbReference>
<proteinExistence type="predicted"/>
<keyword evidence="1" id="KW-0732">Signal</keyword>
<keyword evidence="4" id="KW-1185">Reference proteome</keyword>
<evidence type="ECO:0000313" key="3">
    <source>
        <dbReference type="EMBL" id="AKU94821.1"/>
    </source>
</evidence>
<reference evidence="3 4" key="1">
    <citation type="submission" date="2015-08" db="EMBL/GenBank/DDBJ databases">
        <authorList>
            <person name="Babu N.S."/>
            <person name="Beckwith C.J."/>
            <person name="Beseler K.G."/>
            <person name="Brison A."/>
            <person name="Carone J.V."/>
            <person name="Caskin T.P."/>
            <person name="Diamond M."/>
            <person name="Durham M.E."/>
            <person name="Foxe J.M."/>
            <person name="Go M."/>
            <person name="Henderson B.A."/>
            <person name="Jones I.B."/>
            <person name="McGettigan J.A."/>
            <person name="Micheletti S.J."/>
            <person name="Nasrallah M.E."/>
            <person name="Ortiz D."/>
            <person name="Piller C.R."/>
            <person name="Privatt S.R."/>
            <person name="Schneider S.L."/>
            <person name="Sharp S."/>
            <person name="Smith T.C."/>
            <person name="Stanton J.D."/>
            <person name="Ullery H.E."/>
            <person name="Wilson R.J."/>
            <person name="Serrano M.G."/>
            <person name="Buck G."/>
            <person name="Lee V."/>
            <person name="Wang Y."/>
            <person name="Carvalho R."/>
            <person name="Voegtly L."/>
            <person name="Shi R."/>
            <person name="Duckworth R."/>
            <person name="Johnson A."/>
            <person name="Loviza R."/>
            <person name="Walstead R."/>
            <person name="Shah Z."/>
            <person name="Kiflezghi M."/>
            <person name="Wade K."/>
            <person name="Ball S.L."/>
            <person name="Bradley K.W."/>
            <person name="Asai D.J."/>
            <person name="Bowman C.A."/>
            <person name="Russell D.A."/>
            <person name="Pope W.H."/>
            <person name="Jacobs-Sera D."/>
            <person name="Hendrix R.W."/>
            <person name="Hatfull G.F."/>
        </authorList>
    </citation>
    <scope>NUCLEOTIDE SEQUENCE [LARGE SCALE GENOMIC DNA]</scope>
    <source>
        <strain evidence="3 4">DSM 27648</strain>
    </source>
</reference>
<evidence type="ECO:0000313" key="4">
    <source>
        <dbReference type="Proteomes" id="UP000064967"/>
    </source>
</evidence>
<dbReference type="KEGG" id="llu:AKJ09_01485"/>
<evidence type="ECO:0000256" key="1">
    <source>
        <dbReference type="ARBA" id="ARBA00022729"/>
    </source>
</evidence>
<gene>
    <name evidence="3" type="ORF">AKJ09_01485</name>
</gene>
<dbReference type="AlphaFoldDB" id="A0A0K1PN56"/>
<dbReference type="PANTHER" id="PTHR33227:SF48">
    <property type="entry name" value="STIGMA-SPECIFIC STIG1-LIKE PROTEIN 4"/>
    <property type="match status" value="1"/>
</dbReference>
<dbReference type="Proteomes" id="UP000064967">
    <property type="component" value="Chromosome"/>
</dbReference>
<dbReference type="STRING" id="1391654.AKJ09_01485"/>
<dbReference type="InterPro" id="IPR006969">
    <property type="entry name" value="Stig-like"/>
</dbReference>
<evidence type="ECO:0000256" key="2">
    <source>
        <dbReference type="SAM" id="MobiDB-lite"/>
    </source>
</evidence>
<name>A0A0K1PN56_9BACT</name>